<feature type="domain" description="Putative Flp pilus-assembly TadG-like N-terminal" evidence="2">
    <location>
        <begin position="14"/>
        <end position="55"/>
    </location>
</feature>
<dbReference type="Proteomes" id="UP000756860">
    <property type="component" value="Unassembled WGS sequence"/>
</dbReference>
<dbReference type="EMBL" id="JAHCVK010000002">
    <property type="protein sequence ID" value="MBT0652962.1"/>
    <property type="molecule type" value="Genomic_DNA"/>
</dbReference>
<protein>
    <recommendedName>
        <fullName evidence="2">Putative Flp pilus-assembly TadG-like N-terminal domain-containing protein</fullName>
    </recommendedName>
</protein>
<keyword evidence="1" id="KW-1133">Transmembrane helix</keyword>
<feature type="transmembrane region" description="Helical" evidence="1">
    <location>
        <begin position="12"/>
        <end position="37"/>
    </location>
</feature>
<dbReference type="InterPro" id="IPR028087">
    <property type="entry name" value="Tad_N"/>
</dbReference>
<accession>A0ABS5SG20</accession>
<keyword evidence="1" id="KW-0812">Transmembrane</keyword>
<comment type="caution">
    <text evidence="3">The sequence shown here is derived from an EMBL/GenBank/DDBJ whole genome shotgun (WGS) entry which is preliminary data.</text>
</comment>
<sequence>MNRLKDKKGIALVYIALMLVAIMAFLGLAIDIGYMYVAKGQLQNAADAAALAAATQLPDTIKVNAEAIKFASSNKAAGDNVSITESDITIGNWNDTLNPKFSTSRLPRNAVRVVARRNVAGATSANQGMVHLFFGRIFSLLPAGGPGWPEMGAKAEAIATHPPRPGAGILLCDQWCSPTATPPGTILTLYWDRQYATGTGGNQLGLPSKYIVAFSEYRDEPSTDFSPNSPIRQYINGTLDTPLASSLCGQHVYSNNAAPGNLFNNNGDLINRFSVEVTPAKPYWEIIVPLVRSDSGECFAPDVQGMGSNLPGERYVVTRFLKIRIRDISGHPFPNMTIEIVGCIECSEIDTVTGVFHSQLVK</sequence>
<gene>
    <name evidence="3" type="ORF">KI810_07835</name>
</gene>
<keyword evidence="4" id="KW-1185">Reference proteome</keyword>
<evidence type="ECO:0000313" key="4">
    <source>
        <dbReference type="Proteomes" id="UP000756860"/>
    </source>
</evidence>
<dbReference type="RefSeq" id="WP_214174950.1">
    <property type="nucleotide sequence ID" value="NZ_JAHCVK010000002.1"/>
</dbReference>
<name>A0ABS5SG20_9BACT</name>
<reference evidence="3 4" key="1">
    <citation type="submission" date="2021-05" db="EMBL/GenBank/DDBJ databases">
        <title>The draft genome of Geobacter luticola JCM 17780.</title>
        <authorList>
            <person name="Xu Z."/>
            <person name="Masuda Y."/>
            <person name="Itoh H."/>
            <person name="Senoo K."/>
        </authorList>
    </citation>
    <scope>NUCLEOTIDE SEQUENCE [LARGE SCALE GENOMIC DNA]</scope>
    <source>
        <strain evidence="3 4">JCM 17780</strain>
    </source>
</reference>
<organism evidence="3 4">
    <name type="scientific">Geomobilimonas luticola</name>
    <dbReference type="NCBI Taxonomy" id="1114878"/>
    <lineage>
        <taxon>Bacteria</taxon>
        <taxon>Pseudomonadati</taxon>
        <taxon>Thermodesulfobacteriota</taxon>
        <taxon>Desulfuromonadia</taxon>
        <taxon>Geobacterales</taxon>
        <taxon>Geobacteraceae</taxon>
        <taxon>Geomobilimonas</taxon>
    </lineage>
</organism>
<dbReference type="Pfam" id="PF13400">
    <property type="entry name" value="Tad"/>
    <property type="match status" value="1"/>
</dbReference>
<evidence type="ECO:0000259" key="2">
    <source>
        <dbReference type="Pfam" id="PF13400"/>
    </source>
</evidence>
<evidence type="ECO:0000256" key="1">
    <source>
        <dbReference type="SAM" id="Phobius"/>
    </source>
</evidence>
<keyword evidence="1" id="KW-0472">Membrane</keyword>
<evidence type="ECO:0000313" key="3">
    <source>
        <dbReference type="EMBL" id="MBT0652962.1"/>
    </source>
</evidence>
<proteinExistence type="predicted"/>